<proteinExistence type="predicted"/>
<evidence type="ECO:0000313" key="1">
    <source>
        <dbReference type="EMBL" id="XBH17641.1"/>
    </source>
</evidence>
<organism evidence="1">
    <name type="scientific">Telmatobacter sp. DSM 110680</name>
    <dbReference type="NCBI Taxonomy" id="3036704"/>
    <lineage>
        <taxon>Bacteria</taxon>
        <taxon>Pseudomonadati</taxon>
        <taxon>Acidobacteriota</taxon>
        <taxon>Terriglobia</taxon>
        <taxon>Terriglobales</taxon>
        <taxon>Acidobacteriaceae</taxon>
        <taxon>Telmatobacter</taxon>
    </lineage>
</organism>
<dbReference type="AlphaFoldDB" id="A0AAU7DLJ7"/>
<name>A0AAU7DLJ7_9BACT</name>
<accession>A0AAU7DLJ7</accession>
<dbReference type="EMBL" id="CP121196">
    <property type="protein sequence ID" value="XBH17641.1"/>
    <property type="molecule type" value="Genomic_DNA"/>
</dbReference>
<dbReference type="PROSITE" id="PS51257">
    <property type="entry name" value="PROKAR_LIPOPROTEIN"/>
    <property type="match status" value="1"/>
</dbReference>
<dbReference type="RefSeq" id="WP_348262865.1">
    <property type="nucleotide sequence ID" value="NZ_CP121196.1"/>
</dbReference>
<gene>
    <name evidence="1" type="ORF">P8935_24120</name>
</gene>
<reference evidence="1" key="1">
    <citation type="submission" date="2023-03" db="EMBL/GenBank/DDBJ databases">
        <title>Edaphobacter sp.</title>
        <authorList>
            <person name="Huber K.J."/>
            <person name="Papendorf J."/>
            <person name="Pilke C."/>
            <person name="Bunk B."/>
            <person name="Sproeer C."/>
            <person name="Pester M."/>
        </authorList>
    </citation>
    <scope>NUCLEOTIDE SEQUENCE</scope>
    <source>
        <strain evidence="1">DSM 110680</strain>
    </source>
</reference>
<sequence length="187" mass="20693">MKRISVCLGVIAVLAMTSSCRSQKLTRDGAKDILDKVGISNQFHQIVLGPDEASKFLHIDPSTAQKLATLMDFNHFKSCLPDSSDIRLASGQYVLCIGYIPAGVDAQHPGVMLPLTKPVGWRIVEITGISADSNASNDKVAEYTWKYDLSDYPHDAESIFNPMPPAQGKALLRLYDDGWRFVEFRPH</sequence>
<protein>
    <submittedName>
        <fullName evidence="1">Uncharacterized protein</fullName>
    </submittedName>
</protein>